<dbReference type="InterPro" id="IPR002044">
    <property type="entry name" value="CBM20"/>
</dbReference>
<keyword evidence="8" id="KW-0106">Calcium</keyword>
<feature type="domain" description="CBM20" evidence="15">
    <location>
        <begin position="502"/>
        <end position="604"/>
    </location>
</feature>
<dbReference type="InterPro" id="IPR013783">
    <property type="entry name" value="Ig-like_fold"/>
</dbReference>
<feature type="domain" description="CBM20" evidence="15">
    <location>
        <begin position="630"/>
        <end position="731"/>
    </location>
</feature>
<dbReference type="Proteomes" id="UP001596392">
    <property type="component" value="Unassembled WGS sequence"/>
</dbReference>
<dbReference type="SUPFAM" id="SSF49452">
    <property type="entry name" value="Starch-binding domain-like"/>
    <property type="match status" value="2"/>
</dbReference>
<keyword evidence="10 12" id="KW-0326">Glycosidase</keyword>
<organism evidence="16 17">
    <name type="scientific">Catellatospora aurea</name>
    <dbReference type="NCBI Taxonomy" id="1337874"/>
    <lineage>
        <taxon>Bacteria</taxon>
        <taxon>Bacillati</taxon>
        <taxon>Actinomycetota</taxon>
        <taxon>Actinomycetes</taxon>
        <taxon>Micromonosporales</taxon>
        <taxon>Micromonosporaceae</taxon>
        <taxon>Catellatospora</taxon>
    </lineage>
</organism>
<dbReference type="PANTHER" id="PTHR43447">
    <property type="entry name" value="ALPHA-AMYLASE"/>
    <property type="match status" value="1"/>
</dbReference>
<evidence type="ECO:0000256" key="9">
    <source>
        <dbReference type="ARBA" id="ARBA00023277"/>
    </source>
</evidence>
<accession>A0ABW2H8A0</accession>
<evidence type="ECO:0000256" key="6">
    <source>
        <dbReference type="ARBA" id="ARBA00022723"/>
    </source>
</evidence>
<dbReference type="SMART" id="SM01065">
    <property type="entry name" value="CBM_2"/>
    <property type="match status" value="2"/>
</dbReference>
<evidence type="ECO:0000313" key="16">
    <source>
        <dbReference type="EMBL" id="MFC7248208.1"/>
    </source>
</evidence>
<evidence type="ECO:0000256" key="3">
    <source>
        <dbReference type="ARBA" id="ARBA00008061"/>
    </source>
</evidence>
<comment type="similarity">
    <text evidence="3 11">Belongs to the glycosyl hydrolase 13 family.</text>
</comment>
<evidence type="ECO:0000256" key="5">
    <source>
        <dbReference type="ARBA" id="ARBA00017303"/>
    </source>
</evidence>
<evidence type="ECO:0000256" key="7">
    <source>
        <dbReference type="ARBA" id="ARBA00022801"/>
    </source>
</evidence>
<dbReference type="Pfam" id="PF02806">
    <property type="entry name" value="Alpha-amylase_C"/>
    <property type="match status" value="1"/>
</dbReference>
<dbReference type="CDD" id="cd05808">
    <property type="entry name" value="CBM20_alpha_amylase"/>
    <property type="match status" value="1"/>
</dbReference>
<evidence type="ECO:0000256" key="12">
    <source>
        <dbReference type="RuleBase" id="RU361134"/>
    </source>
</evidence>
<evidence type="ECO:0000256" key="1">
    <source>
        <dbReference type="ARBA" id="ARBA00000548"/>
    </source>
</evidence>
<feature type="region of interest" description="Disordered" evidence="13">
    <location>
        <begin position="605"/>
        <end position="627"/>
    </location>
</feature>
<sequence length="731" mass="76166">MSTRNRPLAAALASVLLAAALTAVALLRPAPDLVPAKADANPGNRDVIVHLFQWPWASIANECTTVLGPKGFGAVQVSPPQEHVVLGGQSYPWWQDYQPVSYQLVSRRGDRAAFANMVTTCHNAGVKIYVDAVVNHMAGGASTGTGSNGSTYAHYNYPGIYQNQDFHHCGRNGNDDIVAWGDRWEVQNCELVDLSDLATETTYVRGKLTAYLNDLVSLGVDGFRVDAAKHMPVADLQAILGGVSGSPYVFHEVIEDSAFPPGEYAGIGDVTEFRYGDVVGNAFRDANLSNLNNLAAQMALSSGDAVNFIDNHDTQRNGRARLTYKNGQTHALAAAFSLAYPYGTPQLMSSFTFSNNEAGPPAAGNGVTNQVTCGSGWECEHRKTVVANLVGFHNAVNGTGVANWTSPSSSRIAFGRGNVGFAAFNRDGAAWSTTFSTGLPAGVYCNVATGDFTAGTCAGGTVTVNGSGQATVTVAANSALAIYTGALVGTSPSGTPSPTPSGTACTTVAVTFESTTTTTTGQNVFIAGSIAQLGSWNTANAVAMSGTAYPVWRATVNLPAGTAFEYKYIKKDASGNVTWESIANRARTAPTGACAVTWSETWNVPGGTTPSPSASPTASPSASPSPSPSGSACASIAAAFSVNATTVWGQNVYVVGSIPALGNWNTANAVALSSAAYPVWAATITLPTSTTFTYKYLKKDASGTVTWESDPNRSRTTPTTPCTATYADTWR</sequence>
<keyword evidence="9 12" id="KW-0119">Carbohydrate metabolism</keyword>
<keyword evidence="7 12" id="KW-0378">Hydrolase</keyword>
<dbReference type="SUPFAM" id="SSF51445">
    <property type="entry name" value="(Trans)glycosidases"/>
    <property type="match status" value="1"/>
</dbReference>
<evidence type="ECO:0000256" key="8">
    <source>
        <dbReference type="ARBA" id="ARBA00022837"/>
    </source>
</evidence>
<dbReference type="Gene3D" id="3.20.20.80">
    <property type="entry name" value="Glycosidases"/>
    <property type="match status" value="1"/>
</dbReference>
<evidence type="ECO:0000313" key="17">
    <source>
        <dbReference type="Proteomes" id="UP001596392"/>
    </source>
</evidence>
<dbReference type="SUPFAM" id="SSF51011">
    <property type="entry name" value="Glycosyl hydrolase domain"/>
    <property type="match status" value="1"/>
</dbReference>
<dbReference type="EC" id="3.2.1.1" evidence="4 12"/>
<comment type="catalytic activity">
    <reaction evidence="1 12">
        <text>Endohydrolysis of (1-&gt;4)-alpha-D-glucosidic linkages in polysaccharides containing three or more (1-&gt;4)-alpha-linked D-glucose units.</text>
        <dbReference type="EC" id="3.2.1.1"/>
    </reaction>
</comment>
<evidence type="ECO:0000256" key="10">
    <source>
        <dbReference type="ARBA" id="ARBA00023295"/>
    </source>
</evidence>
<dbReference type="InterPro" id="IPR017853">
    <property type="entry name" value="GH"/>
</dbReference>
<dbReference type="InterPro" id="IPR006048">
    <property type="entry name" value="A-amylase/branching_C"/>
</dbReference>
<dbReference type="SMART" id="SM00642">
    <property type="entry name" value="Aamy"/>
    <property type="match status" value="1"/>
</dbReference>
<dbReference type="InterPro" id="IPR031319">
    <property type="entry name" value="A-amylase_C"/>
</dbReference>
<dbReference type="RefSeq" id="WP_376810871.1">
    <property type="nucleotide sequence ID" value="NZ_JBHTAC010000095.1"/>
</dbReference>
<feature type="chain" id="PRO_5047186583" description="Alpha-amylase" evidence="14">
    <location>
        <begin position="26"/>
        <end position="731"/>
    </location>
</feature>
<dbReference type="InterPro" id="IPR013780">
    <property type="entry name" value="Glyco_hydro_b"/>
</dbReference>
<reference evidence="17" key="1">
    <citation type="journal article" date="2019" name="Int. J. Syst. Evol. Microbiol.">
        <title>The Global Catalogue of Microorganisms (GCM) 10K type strain sequencing project: providing services to taxonomists for standard genome sequencing and annotation.</title>
        <authorList>
            <consortium name="The Broad Institute Genomics Platform"/>
            <consortium name="The Broad Institute Genome Sequencing Center for Infectious Disease"/>
            <person name="Wu L."/>
            <person name="Ma J."/>
        </authorList>
    </citation>
    <scope>NUCLEOTIDE SEQUENCE [LARGE SCALE GENOMIC DNA]</scope>
    <source>
        <strain evidence="17">CGMCC 1.9106</strain>
    </source>
</reference>
<comment type="caution">
    <text evidence="16">The sequence shown here is derived from an EMBL/GenBank/DDBJ whole genome shotgun (WGS) entry which is preliminary data.</text>
</comment>
<keyword evidence="17" id="KW-1185">Reference proteome</keyword>
<dbReference type="SMART" id="SM00632">
    <property type="entry name" value="Aamy_C"/>
    <property type="match status" value="1"/>
</dbReference>
<proteinExistence type="inferred from homology"/>
<protein>
    <recommendedName>
        <fullName evidence="5 12">Alpha-amylase</fullName>
        <ecNumber evidence="4 12">3.2.1.1</ecNumber>
    </recommendedName>
</protein>
<gene>
    <name evidence="16" type="ORF">ACFQO7_37610</name>
</gene>
<dbReference type="EMBL" id="JBHTAC010000095">
    <property type="protein sequence ID" value="MFC7248208.1"/>
    <property type="molecule type" value="Genomic_DNA"/>
</dbReference>
<dbReference type="CDD" id="cd11317">
    <property type="entry name" value="AmyAc_bac_euk_AmyA"/>
    <property type="match status" value="1"/>
</dbReference>
<keyword evidence="14" id="KW-0732">Signal</keyword>
<evidence type="ECO:0000259" key="15">
    <source>
        <dbReference type="PROSITE" id="PS51166"/>
    </source>
</evidence>
<dbReference type="PROSITE" id="PS51166">
    <property type="entry name" value="CBM20"/>
    <property type="match status" value="2"/>
</dbReference>
<dbReference type="InterPro" id="IPR006046">
    <property type="entry name" value="Alpha_amylase"/>
</dbReference>
<dbReference type="PRINTS" id="PR00110">
    <property type="entry name" value="ALPHAAMYLASE"/>
</dbReference>
<dbReference type="Pfam" id="PF00128">
    <property type="entry name" value="Alpha-amylase"/>
    <property type="match status" value="1"/>
</dbReference>
<comment type="cofactor">
    <cofactor evidence="2">
        <name>Ca(2+)</name>
        <dbReference type="ChEBI" id="CHEBI:29108"/>
    </cofactor>
</comment>
<feature type="signal peptide" evidence="14">
    <location>
        <begin position="1"/>
        <end position="25"/>
    </location>
</feature>
<name>A0ABW2H8A0_9ACTN</name>
<dbReference type="InterPro" id="IPR006047">
    <property type="entry name" value="GH13_cat_dom"/>
</dbReference>
<evidence type="ECO:0000256" key="2">
    <source>
        <dbReference type="ARBA" id="ARBA00001913"/>
    </source>
</evidence>
<dbReference type="InterPro" id="IPR013784">
    <property type="entry name" value="Carb-bd-like_fold"/>
</dbReference>
<dbReference type="Gene3D" id="2.60.40.10">
    <property type="entry name" value="Immunoglobulins"/>
    <property type="match status" value="2"/>
</dbReference>
<evidence type="ECO:0000256" key="14">
    <source>
        <dbReference type="SAM" id="SignalP"/>
    </source>
</evidence>
<evidence type="ECO:0000256" key="11">
    <source>
        <dbReference type="RuleBase" id="RU003615"/>
    </source>
</evidence>
<dbReference type="Pfam" id="PF00686">
    <property type="entry name" value="CBM_20"/>
    <property type="match status" value="2"/>
</dbReference>
<evidence type="ECO:0000256" key="4">
    <source>
        <dbReference type="ARBA" id="ARBA00012595"/>
    </source>
</evidence>
<dbReference type="Gene3D" id="2.60.40.1180">
    <property type="entry name" value="Golgi alpha-mannosidase II"/>
    <property type="match status" value="1"/>
</dbReference>
<keyword evidence="6" id="KW-0479">Metal-binding</keyword>
<evidence type="ECO:0000256" key="13">
    <source>
        <dbReference type="SAM" id="MobiDB-lite"/>
    </source>
</evidence>